<comment type="subcellular location">
    <subcellularLocation>
        <location evidence="1">Cell inner membrane</location>
        <topology evidence="1">Single-pass membrane protein</topology>
    </subcellularLocation>
</comment>
<keyword evidence="3" id="KW-1003">Cell membrane</keyword>
<dbReference type="GO" id="GO:0005886">
    <property type="term" value="C:plasma membrane"/>
    <property type="evidence" value="ECO:0007669"/>
    <property type="project" value="UniProtKB-SubCell"/>
</dbReference>
<evidence type="ECO:0000256" key="3">
    <source>
        <dbReference type="ARBA" id="ARBA00022475"/>
    </source>
</evidence>
<comment type="caution">
    <text evidence="12">The sequence shown here is derived from an EMBL/GenBank/DDBJ whole genome shotgun (WGS) entry which is preliminary data.</text>
</comment>
<evidence type="ECO:0000313" key="12">
    <source>
        <dbReference type="EMBL" id="MVW59734.1"/>
    </source>
</evidence>
<name>A0A7X3K6C1_9BURK</name>
<evidence type="ECO:0000256" key="6">
    <source>
        <dbReference type="ARBA" id="ARBA00022692"/>
    </source>
</evidence>
<protein>
    <recommendedName>
        <fullName evidence="2">Type II secretion system protein H</fullName>
    </recommendedName>
    <alternativeName>
        <fullName evidence="10">General secretion pathway protein H</fullName>
    </alternativeName>
</protein>
<evidence type="ECO:0000256" key="5">
    <source>
        <dbReference type="ARBA" id="ARBA00022519"/>
    </source>
</evidence>
<keyword evidence="13" id="KW-1185">Reference proteome</keyword>
<keyword evidence="4" id="KW-0488">Methylation</keyword>
<evidence type="ECO:0000256" key="7">
    <source>
        <dbReference type="ARBA" id="ARBA00022989"/>
    </source>
</evidence>
<organism evidence="12 13">
    <name type="scientific">Massilia cellulosiltytica</name>
    <dbReference type="NCBI Taxonomy" id="2683234"/>
    <lineage>
        <taxon>Bacteria</taxon>
        <taxon>Pseudomonadati</taxon>
        <taxon>Pseudomonadota</taxon>
        <taxon>Betaproteobacteria</taxon>
        <taxon>Burkholderiales</taxon>
        <taxon>Oxalobacteraceae</taxon>
        <taxon>Telluria group</taxon>
        <taxon>Massilia</taxon>
    </lineage>
</organism>
<dbReference type="AlphaFoldDB" id="A0A7X3K6C1"/>
<dbReference type="InterPro" id="IPR045584">
    <property type="entry name" value="Pilin-like"/>
</dbReference>
<keyword evidence="5" id="KW-0997">Cell inner membrane</keyword>
<evidence type="ECO:0000256" key="8">
    <source>
        <dbReference type="ARBA" id="ARBA00023136"/>
    </source>
</evidence>
<dbReference type="EMBL" id="WSES01000002">
    <property type="protein sequence ID" value="MVW59734.1"/>
    <property type="molecule type" value="Genomic_DNA"/>
</dbReference>
<dbReference type="Proteomes" id="UP000443353">
    <property type="component" value="Unassembled WGS sequence"/>
</dbReference>
<proteinExistence type="inferred from homology"/>
<dbReference type="GO" id="GO:0015628">
    <property type="term" value="P:protein secretion by the type II secretion system"/>
    <property type="evidence" value="ECO:0007669"/>
    <property type="project" value="InterPro"/>
</dbReference>
<dbReference type="PROSITE" id="PS00409">
    <property type="entry name" value="PROKAR_NTER_METHYL"/>
    <property type="match status" value="1"/>
</dbReference>
<keyword evidence="7" id="KW-1133">Transmembrane helix</keyword>
<gene>
    <name evidence="12" type="ORF">GPY61_07310</name>
</gene>
<feature type="domain" description="General secretion pathway GspH" evidence="11">
    <location>
        <begin position="44"/>
        <end position="142"/>
    </location>
</feature>
<evidence type="ECO:0000256" key="10">
    <source>
        <dbReference type="ARBA" id="ARBA00030775"/>
    </source>
</evidence>
<evidence type="ECO:0000256" key="4">
    <source>
        <dbReference type="ARBA" id="ARBA00022481"/>
    </source>
</evidence>
<dbReference type="Gene3D" id="3.55.40.10">
    <property type="entry name" value="minor pseudopilin epsh domain"/>
    <property type="match status" value="1"/>
</dbReference>
<evidence type="ECO:0000256" key="9">
    <source>
        <dbReference type="ARBA" id="ARBA00025772"/>
    </source>
</evidence>
<evidence type="ECO:0000256" key="2">
    <source>
        <dbReference type="ARBA" id="ARBA00021549"/>
    </source>
</evidence>
<dbReference type="InterPro" id="IPR012902">
    <property type="entry name" value="N_methyl_site"/>
</dbReference>
<evidence type="ECO:0000256" key="1">
    <source>
        <dbReference type="ARBA" id="ARBA00004377"/>
    </source>
</evidence>
<dbReference type="GO" id="GO:0015627">
    <property type="term" value="C:type II protein secretion system complex"/>
    <property type="evidence" value="ECO:0007669"/>
    <property type="project" value="InterPro"/>
</dbReference>
<keyword evidence="6" id="KW-0812">Transmembrane</keyword>
<dbReference type="SUPFAM" id="SSF54523">
    <property type="entry name" value="Pili subunits"/>
    <property type="match status" value="1"/>
</dbReference>
<comment type="similarity">
    <text evidence="9">Belongs to the GSP H family.</text>
</comment>
<dbReference type="InterPro" id="IPR022346">
    <property type="entry name" value="T2SS_GspH"/>
</dbReference>
<reference evidence="12 13" key="1">
    <citation type="submission" date="2019-12" db="EMBL/GenBank/DDBJ databases">
        <authorList>
            <person name="Li C."/>
            <person name="Zhao J."/>
        </authorList>
    </citation>
    <scope>NUCLEOTIDE SEQUENCE [LARGE SCALE GENOMIC DNA]</scope>
    <source>
        <strain evidence="12 13">NEAU-DD11</strain>
    </source>
</reference>
<dbReference type="Pfam" id="PF12019">
    <property type="entry name" value="GspH"/>
    <property type="match status" value="1"/>
</dbReference>
<evidence type="ECO:0000313" key="13">
    <source>
        <dbReference type="Proteomes" id="UP000443353"/>
    </source>
</evidence>
<sequence length="151" mass="15863">MVMRARGFTLIELMTVVAITAILSAMAAPAFKSLVAGQRARTASTDLYAALVLARSEAIKRATQVTLEPAADTWQAGWRIPNPSDTGHPVANHGPVQDATITGPDAVVYLPNGRVASDTPPSFDVAVDGAETHRCVQVDLSGRPRLQASGC</sequence>
<accession>A0A7X3K6C1</accession>
<keyword evidence="8" id="KW-0472">Membrane</keyword>
<dbReference type="Pfam" id="PF07963">
    <property type="entry name" value="N_methyl"/>
    <property type="match status" value="1"/>
</dbReference>
<evidence type="ECO:0000259" key="11">
    <source>
        <dbReference type="Pfam" id="PF12019"/>
    </source>
</evidence>
<dbReference type="NCBIfam" id="TIGR02532">
    <property type="entry name" value="IV_pilin_GFxxxE"/>
    <property type="match status" value="1"/>
</dbReference>